<dbReference type="Proteomes" id="UP000031666">
    <property type="component" value="Unassembled WGS sequence"/>
</dbReference>
<reference evidence="5 6" key="2">
    <citation type="submission" date="2015-01" db="EMBL/GenBank/DDBJ databases">
        <authorList>
            <consortium name="NBRP consortium"/>
            <person name="Sawabe T."/>
            <person name="Meirelles P."/>
            <person name="Feng G."/>
            <person name="Sayaka M."/>
            <person name="Hattori M."/>
            <person name="Ohkuma M."/>
        </authorList>
    </citation>
    <scope>NUCLEOTIDE SEQUENCE [LARGE SCALE GENOMIC DNA]</scope>
    <source>
        <strain evidence="6">JCM 19241</strain>
    </source>
</reference>
<dbReference type="SUPFAM" id="SSF46785">
    <property type="entry name" value="Winged helix' DNA-binding domain"/>
    <property type="match status" value="1"/>
</dbReference>
<evidence type="ECO:0000313" key="6">
    <source>
        <dbReference type="Proteomes" id="UP000031666"/>
    </source>
</evidence>
<comment type="similarity">
    <text evidence="1">Belongs to the LysR transcriptional regulatory family.</text>
</comment>
<sequence>MLNPNWLKTFKTLVEINHFTKTAEALFMTQPGVTQHIQKLEQACGAELIIKQGKRFELTEQGQKVYEYANQFMEEQQQLLSELKQDDENKGPISISCSGSLAQWLYPCLSPFKNNIQA</sequence>
<protein>
    <submittedName>
        <fullName evidence="5">Transcriptional regulator</fullName>
    </submittedName>
</protein>
<dbReference type="AlphaFoldDB" id="A0A0B8QFL1"/>
<dbReference type="PROSITE" id="PS50931">
    <property type="entry name" value="HTH_LYSR"/>
    <property type="match status" value="1"/>
</dbReference>
<dbReference type="PANTHER" id="PTHR30126">
    <property type="entry name" value="HTH-TYPE TRANSCRIPTIONAL REGULATOR"/>
    <property type="match status" value="1"/>
</dbReference>
<name>A0A0B8QFL1_9VIBR</name>
<dbReference type="PANTHER" id="PTHR30126:SF99">
    <property type="entry name" value="TRANSCRIPTIONAL REGULATOR LYSR FAMILY"/>
    <property type="match status" value="1"/>
</dbReference>
<reference evidence="5 6" key="1">
    <citation type="submission" date="2015-01" db="EMBL/GenBank/DDBJ databases">
        <title>Vibrio sp. C94 JCM 19241 whole genome shotgun sequence.</title>
        <authorList>
            <person name="Sawabe T."/>
            <person name="Meirelles P."/>
            <person name="Feng G."/>
            <person name="Sayaka M."/>
            <person name="Hattori M."/>
            <person name="Ohkuma M."/>
        </authorList>
    </citation>
    <scope>NUCLEOTIDE SEQUENCE [LARGE SCALE GENOMIC DNA]</scope>
    <source>
        <strain evidence="6">JCM 19241</strain>
    </source>
</reference>
<comment type="caution">
    <text evidence="5">The sequence shown here is derived from an EMBL/GenBank/DDBJ whole genome shotgun (WGS) entry which is preliminary data.</text>
</comment>
<feature type="domain" description="HTH lysR-type" evidence="4">
    <location>
        <begin position="2"/>
        <end position="59"/>
    </location>
</feature>
<keyword evidence="3" id="KW-0804">Transcription</keyword>
<evidence type="ECO:0000256" key="1">
    <source>
        <dbReference type="ARBA" id="ARBA00009437"/>
    </source>
</evidence>
<dbReference type="Pfam" id="PF00126">
    <property type="entry name" value="HTH_1"/>
    <property type="match status" value="1"/>
</dbReference>
<keyword evidence="2" id="KW-0805">Transcription regulation</keyword>
<dbReference type="PRINTS" id="PR00039">
    <property type="entry name" value="HTHLYSR"/>
</dbReference>
<accession>A0A0B8QFL1</accession>
<dbReference type="InterPro" id="IPR036388">
    <property type="entry name" value="WH-like_DNA-bd_sf"/>
</dbReference>
<dbReference type="InterPro" id="IPR036390">
    <property type="entry name" value="WH_DNA-bd_sf"/>
</dbReference>
<evidence type="ECO:0000313" key="5">
    <source>
        <dbReference type="EMBL" id="GAM73938.1"/>
    </source>
</evidence>
<dbReference type="EMBL" id="BBSC01000002">
    <property type="protein sequence ID" value="GAM73938.1"/>
    <property type="molecule type" value="Genomic_DNA"/>
</dbReference>
<organism evidence="5 6">
    <name type="scientific">Vibrio ishigakensis</name>
    <dbReference type="NCBI Taxonomy" id="1481914"/>
    <lineage>
        <taxon>Bacteria</taxon>
        <taxon>Pseudomonadati</taxon>
        <taxon>Pseudomonadota</taxon>
        <taxon>Gammaproteobacteria</taxon>
        <taxon>Vibrionales</taxon>
        <taxon>Vibrionaceae</taxon>
        <taxon>Vibrio</taxon>
    </lineage>
</organism>
<dbReference type="GO" id="GO:0003700">
    <property type="term" value="F:DNA-binding transcription factor activity"/>
    <property type="evidence" value="ECO:0007669"/>
    <property type="project" value="InterPro"/>
</dbReference>
<evidence type="ECO:0000256" key="3">
    <source>
        <dbReference type="ARBA" id="ARBA00023163"/>
    </source>
</evidence>
<proteinExistence type="inferred from homology"/>
<evidence type="ECO:0000256" key="2">
    <source>
        <dbReference type="ARBA" id="ARBA00023015"/>
    </source>
</evidence>
<dbReference type="InterPro" id="IPR000847">
    <property type="entry name" value="LysR_HTH_N"/>
</dbReference>
<gene>
    <name evidence="5" type="ORF">JCM19241_5134</name>
</gene>
<evidence type="ECO:0000259" key="4">
    <source>
        <dbReference type="PROSITE" id="PS50931"/>
    </source>
</evidence>
<dbReference type="Gene3D" id="1.10.10.10">
    <property type="entry name" value="Winged helix-like DNA-binding domain superfamily/Winged helix DNA-binding domain"/>
    <property type="match status" value="1"/>
</dbReference>
<dbReference type="GO" id="GO:0000976">
    <property type="term" value="F:transcription cis-regulatory region binding"/>
    <property type="evidence" value="ECO:0007669"/>
    <property type="project" value="TreeGrafter"/>
</dbReference>
<dbReference type="STRING" id="1481914.JCM19241_5134"/>